<comment type="caution">
    <text evidence="2">The sequence shown here is derived from an EMBL/GenBank/DDBJ whole genome shotgun (WGS) entry which is preliminary data.</text>
</comment>
<dbReference type="OrthoDB" id="10681172at2759"/>
<evidence type="ECO:0000256" key="1">
    <source>
        <dbReference type="SAM" id="MobiDB-lite"/>
    </source>
</evidence>
<evidence type="ECO:0000313" key="3">
    <source>
        <dbReference type="Proteomes" id="UP001152795"/>
    </source>
</evidence>
<dbReference type="EMBL" id="CACRXK020000819">
    <property type="protein sequence ID" value="CAB3985034.1"/>
    <property type="molecule type" value="Genomic_DNA"/>
</dbReference>
<feature type="region of interest" description="Disordered" evidence="1">
    <location>
        <begin position="366"/>
        <end position="436"/>
    </location>
</feature>
<reference evidence="2" key="1">
    <citation type="submission" date="2020-04" db="EMBL/GenBank/DDBJ databases">
        <authorList>
            <person name="Alioto T."/>
            <person name="Alioto T."/>
            <person name="Gomez Garrido J."/>
        </authorList>
    </citation>
    <scope>NUCLEOTIDE SEQUENCE</scope>
    <source>
        <strain evidence="2">A484AB</strain>
    </source>
</reference>
<gene>
    <name evidence="2" type="ORF">PACLA_8A036912</name>
</gene>
<dbReference type="Proteomes" id="UP001152795">
    <property type="component" value="Unassembled WGS sequence"/>
</dbReference>
<organism evidence="2 3">
    <name type="scientific">Paramuricea clavata</name>
    <name type="common">Red gorgonian</name>
    <name type="synonym">Violescent sea-whip</name>
    <dbReference type="NCBI Taxonomy" id="317549"/>
    <lineage>
        <taxon>Eukaryota</taxon>
        <taxon>Metazoa</taxon>
        <taxon>Cnidaria</taxon>
        <taxon>Anthozoa</taxon>
        <taxon>Octocorallia</taxon>
        <taxon>Malacalcyonacea</taxon>
        <taxon>Plexauridae</taxon>
        <taxon>Paramuricea</taxon>
    </lineage>
</organism>
<evidence type="ECO:0000313" key="2">
    <source>
        <dbReference type="EMBL" id="CAB3985034.1"/>
    </source>
</evidence>
<name>A0A6S7FXR9_PARCT</name>
<keyword evidence="3" id="KW-1185">Reference proteome</keyword>
<dbReference type="PANTHER" id="PTHR24401">
    <property type="entry name" value="SI:CH211-243P7.3-RELATED"/>
    <property type="match status" value="1"/>
</dbReference>
<feature type="compositionally biased region" description="Low complexity" evidence="1">
    <location>
        <begin position="419"/>
        <end position="433"/>
    </location>
</feature>
<protein>
    <submittedName>
        <fullName evidence="2">Uncharacterized protein</fullName>
    </submittedName>
</protein>
<proteinExistence type="predicted"/>
<feature type="compositionally biased region" description="Pro residues" evidence="1">
    <location>
        <begin position="405"/>
        <end position="418"/>
    </location>
</feature>
<feature type="compositionally biased region" description="Low complexity" evidence="1">
    <location>
        <begin position="376"/>
        <end position="390"/>
    </location>
</feature>
<dbReference type="AlphaFoldDB" id="A0A6S7FXR9"/>
<dbReference type="PANTHER" id="PTHR24401:SF29">
    <property type="entry name" value="SI:CH211-243P7.3-RELATED"/>
    <property type="match status" value="1"/>
</dbReference>
<sequence>MAKALELGLEEDHPLVLKSISKKELSLHCRRQTRGTEKTATLLLHLLKTFDGEQGRDTRYYLTCVALCTWLNVIGVFPSALEQVSTRWNDHQKNLEKRILTREILPSPPNTTLTPLPVSHRLSRCIFEWDQENPGLNAAKWANRAELSASGVRNPSTAAVRSAVSKKELAGHSRRRRGHIPCIQDPPEIPLYTVIGQTKEEWKTLPIYRCARGGSYLAGKLPPSSSKVYSRNISKWSVISSLPDRLIGAMEPAALVRQYGSFNLKQEDEEAAVDALGIPGWDKVGKLASSLLALDGHVTDKQAAEITQLYLNLRSTMDNSSYPVLRTKTKCFLSSSSGPAQWPDYNRYNKREKKMERDVLRQGIRLPLPEQASQDPLPSATPLPSSLAIPENTTGKVKGFVRRPVPLPQSPPVLPQPHPISSQSTVSQSPSQQNRSQFYYQKRKAEMEASGISVRKYQRSSKPVTCDKCKQSRDPATHRQYFENWYC</sequence>
<accession>A0A6S7FXR9</accession>